<evidence type="ECO:0000313" key="2">
    <source>
        <dbReference type="Proteomes" id="UP001164250"/>
    </source>
</evidence>
<proteinExistence type="predicted"/>
<accession>A0ACC1AES1</accession>
<evidence type="ECO:0000313" key="1">
    <source>
        <dbReference type="EMBL" id="KAJ0086029.1"/>
    </source>
</evidence>
<dbReference type="Proteomes" id="UP001164250">
    <property type="component" value="Chromosome 10"/>
</dbReference>
<organism evidence="1 2">
    <name type="scientific">Pistacia atlantica</name>
    <dbReference type="NCBI Taxonomy" id="434234"/>
    <lineage>
        <taxon>Eukaryota</taxon>
        <taxon>Viridiplantae</taxon>
        <taxon>Streptophyta</taxon>
        <taxon>Embryophyta</taxon>
        <taxon>Tracheophyta</taxon>
        <taxon>Spermatophyta</taxon>
        <taxon>Magnoliopsida</taxon>
        <taxon>eudicotyledons</taxon>
        <taxon>Gunneridae</taxon>
        <taxon>Pentapetalae</taxon>
        <taxon>rosids</taxon>
        <taxon>malvids</taxon>
        <taxon>Sapindales</taxon>
        <taxon>Anacardiaceae</taxon>
        <taxon>Pistacia</taxon>
    </lineage>
</organism>
<comment type="caution">
    <text evidence="1">The sequence shown here is derived from an EMBL/GenBank/DDBJ whole genome shotgun (WGS) entry which is preliminary data.</text>
</comment>
<name>A0ACC1AES1_9ROSI</name>
<reference evidence="2" key="1">
    <citation type="journal article" date="2023" name="G3 (Bethesda)">
        <title>Genome assembly and association tests identify interacting loci associated with vigor, precocity, and sex in interspecific pistachio rootstocks.</title>
        <authorList>
            <person name="Palmer W."/>
            <person name="Jacygrad E."/>
            <person name="Sagayaradj S."/>
            <person name="Cavanaugh K."/>
            <person name="Han R."/>
            <person name="Bertier L."/>
            <person name="Beede B."/>
            <person name="Kafkas S."/>
            <person name="Golino D."/>
            <person name="Preece J."/>
            <person name="Michelmore R."/>
        </authorList>
    </citation>
    <scope>NUCLEOTIDE SEQUENCE [LARGE SCALE GENOMIC DNA]</scope>
</reference>
<gene>
    <name evidence="1" type="ORF">Patl1_07205</name>
</gene>
<protein>
    <submittedName>
        <fullName evidence="1">Uncharacterized protein</fullName>
    </submittedName>
</protein>
<sequence>MGEQSHISMDFDNLDYEDGKGARQHSQSQNQWVQGVLKEESHGSSFPDMSKRVSSFQNPVSNPDMYSTTDTSKSPSYGSKVCLNNINQEETPTCCYLSWSSTWIIRMLPNNLIYKNACKMQLELSNVVDDIANWNADLQYAIENCISQLSKKVGDPGAILDMISGLLENISNNTVIVRSGSFSFQDEGKEKEKLMDGGL</sequence>
<keyword evidence="2" id="KW-1185">Reference proteome</keyword>
<dbReference type="EMBL" id="CM047906">
    <property type="protein sequence ID" value="KAJ0086029.1"/>
    <property type="molecule type" value="Genomic_DNA"/>
</dbReference>